<name>A0ABW5YCM8_9SPHI</name>
<dbReference type="GO" id="GO:0008168">
    <property type="term" value="F:methyltransferase activity"/>
    <property type="evidence" value="ECO:0007669"/>
    <property type="project" value="UniProtKB-KW"/>
</dbReference>
<evidence type="ECO:0000313" key="2">
    <source>
        <dbReference type="EMBL" id="MFD2873060.1"/>
    </source>
</evidence>
<keyword evidence="3" id="KW-1185">Reference proteome</keyword>
<dbReference type="Proteomes" id="UP001597557">
    <property type="component" value="Unassembled WGS sequence"/>
</dbReference>
<dbReference type="SUPFAM" id="SSF53335">
    <property type="entry name" value="S-adenosyl-L-methionine-dependent methyltransferases"/>
    <property type="match status" value="1"/>
</dbReference>
<dbReference type="Pfam" id="PF05050">
    <property type="entry name" value="Methyltransf_21"/>
    <property type="match status" value="1"/>
</dbReference>
<gene>
    <name evidence="2" type="ORF">ACFS5N_11310</name>
</gene>
<dbReference type="InterPro" id="IPR029063">
    <property type="entry name" value="SAM-dependent_MTases_sf"/>
</dbReference>
<dbReference type="EC" id="2.1.1.-" evidence="2"/>
<reference evidence="3" key="1">
    <citation type="journal article" date="2019" name="Int. J. Syst. Evol. Microbiol.">
        <title>The Global Catalogue of Microorganisms (GCM) 10K type strain sequencing project: providing services to taxonomists for standard genome sequencing and annotation.</title>
        <authorList>
            <consortium name="The Broad Institute Genomics Platform"/>
            <consortium name="The Broad Institute Genome Sequencing Center for Infectious Disease"/>
            <person name="Wu L."/>
            <person name="Ma J."/>
        </authorList>
    </citation>
    <scope>NUCLEOTIDE SEQUENCE [LARGE SCALE GENOMIC DNA]</scope>
    <source>
        <strain evidence="3">KCTC 22437</strain>
    </source>
</reference>
<dbReference type="PANTHER" id="PTHR34203:SF15">
    <property type="entry name" value="SLL1173 PROTEIN"/>
    <property type="match status" value="1"/>
</dbReference>
<dbReference type="InterPro" id="IPR052514">
    <property type="entry name" value="SAM-dependent_MTase"/>
</dbReference>
<proteinExistence type="predicted"/>
<organism evidence="2 3">
    <name type="scientific">Mucilaginibacter ximonensis</name>
    <dbReference type="NCBI Taxonomy" id="538021"/>
    <lineage>
        <taxon>Bacteria</taxon>
        <taxon>Pseudomonadati</taxon>
        <taxon>Bacteroidota</taxon>
        <taxon>Sphingobacteriia</taxon>
        <taxon>Sphingobacteriales</taxon>
        <taxon>Sphingobacteriaceae</taxon>
        <taxon>Mucilaginibacter</taxon>
    </lineage>
</organism>
<sequence>MRLRTRIKLILQNLLGFENYQFYASRFIINRLRSIEVEADFVRFLDLIPAGGLILDVGANFGVMTVSLAKKAGTGKVYSFEPIPENSRVIKRLLKHYKLNNVTLYECAVGDKSGELKMVVPVIDHDKIPGLSHVVDDNNNDEGEFFTVPVKRLDDIPELKQADNIGAIKMDVENFEFEALTGAKELLLKHKPIIFCEIWNTEKSKATFNFLKNEIGYTINVLVDGKLVPYTNQDALNYFMIAP</sequence>
<dbReference type="RefSeq" id="WP_377185405.1">
    <property type="nucleotide sequence ID" value="NZ_JBHUPD010000002.1"/>
</dbReference>
<evidence type="ECO:0000259" key="1">
    <source>
        <dbReference type="Pfam" id="PF05050"/>
    </source>
</evidence>
<dbReference type="EMBL" id="JBHUPD010000002">
    <property type="protein sequence ID" value="MFD2873060.1"/>
    <property type="molecule type" value="Genomic_DNA"/>
</dbReference>
<keyword evidence="2" id="KW-0808">Transferase</keyword>
<dbReference type="InterPro" id="IPR006342">
    <property type="entry name" value="FkbM_mtfrase"/>
</dbReference>
<dbReference type="PANTHER" id="PTHR34203">
    <property type="entry name" value="METHYLTRANSFERASE, FKBM FAMILY PROTEIN"/>
    <property type="match status" value="1"/>
</dbReference>
<dbReference type="Gene3D" id="3.40.50.150">
    <property type="entry name" value="Vaccinia Virus protein VP39"/>
    <property type="match status" value="1"/>
</dbReference>
<comment type="caution">
    <text evidence="2">The sequence shown here is derived from an EMBL/GenBank/DDBJ whole genome shotgun (WGS) entry which is preliminary data.</text>
</comment>
<feature type="domain" description="Methyltransferase FkbM" evidence="1">
    <location>
        <begin position="56"/>
        <end position="199"/>
    </location>
</feature>
<accession>A0ABW5YCM8</accession>
<evidence type="ECO:0000313" key="3">
    <source>
        <dbReference type="Proteomes" id="UP001597557"/>
    </source>
</evidence>
<dbReference type="NCBIfam" id="TIGR01444">
    <property type="entry name" value="fkbM_fam"/>
    <property type="match status" value="1"/>
</dbReference>
<protein>
    <submittedName>
        <fullName evidence="2">FkbM family methyltransferase</fullName>
        <ecNumber evidence="2">2.1.1.-</ecNumber>
    </submittedName>
</protein>
<keyword evidence="2" id="KW-0489">Methyltransferase</keyword>
<dbReference type="GO" id="GO:0032259">
    <property type="term" value="P:methylation"/>
    <property type="evidence" value="ECO:0007669"/>
    <property type="project" value="UniProtKB-KW"/>
</dbReference>